<dbReference type="Proteomes" id="UP000320235">
    <property type="component" value="Unassembled WGS sequence"/>
</dbReference>
<evidence type="ECO:0000313" key="3">
    <source>
        <dbReference type="Proteomes" id="UP000320235"/>
    </source>
</evidence>
<dbReference type="RefSeq" id="WP_185843155.1">
    <property type="nucleotide sequence ID" value="NZ_BAABLH010000004.1"/>
</dbReference>
<sequence length="422" mass="45392">MSTATYSAAARAVVVTPRTGIGLSGYLDRTAAAHARLDHLEAGLIWIAGASGSAPDDGVLWVSIDALAVTARTRQAVVAAIGEATGIDTSRVVVVASHTHAGPGAWHEPIHPVFADQFDDDELAHLAATIAGGVRGLRDDARPATLHWRSAAVSGVGGNRHRPDGPHDPSLGLLEIRDAATHQPIALVYDYACHPTVLGPDNTRWSADWVGAARRRVRDGRDGRLPVVFLQGCAGDASTRFHRRERGDAELARLGGLVADRILELLTADAAPLEARPVRIDRTTLRLPVRSDRAADIHRADDRIGRGAASGHEGERCLEALAEADLPAELELPVSIVTVGTRCWMHVPVEMCASYGLAIAAGREDVRVIGYSDAYAGYVADRRTYREGHYEALTSYFDEETSHRMMTECRAYLASVYETSRS</sequence>
<dbReference type="AlphaFoldDB" id="A0A543EDI3"/>
<accession>A0A543EDI3</accession>
<gene>
    <name evidence="2" type="ORF">FB391_3499</name>
</gene>
<organism evidence="2 3">
    <name type="scientific">Microbacterium kyungheense</name>
    <dbReference type="NCBI Taxonomy" id="1263636"/>
    <lineage>
        <taxon>Bacteria</taxon>
        <taxon>Bacillati</taxon>
        <taxon>Actinomycetota</taxon>
        <taxon>Actinomycetes</taxon>
        <taxon>Micrococcales</taxon>
        <taxon>Microbacteriaceae</taxon>
        <taxon>Microbacterium</taxon>
    </lineage>
</organism>
<feature type="domain" description="Neutral/alkaline non-lysosomal ceramidase N-terminal" evidence="1">
    <location>
        <begin position="55"/>
        <end position="217"/>
    </location>
</feature>
<reference evidence="2 3" key="1">
    <citation type="submission" date="2019-06" db="EMBL/GenBank/DDBJ databases">
        <title>Sequencing the genomes of 1000 actinobacteria strains.</title>
        <authorList>
            <person name="Klenk H.-P."/>
        </authorList>
    </citation>
    <scope>NUCLEOTIDE SEQUENCE [LARGE SCALE GENOMIC DNA]</scope>
    <source>
        <strain evidence="2 3">DSM 105492</strain>
    </source>
</reference>
<evidence type="ECO:0000313" key="2">
    <source>
        <dbReference type="EMBL" id="TQM19664.1"/>
    </source>
</evidence>
<protein>
    <submittedName>
        <fullName evidence="2">Neutral/alkaline ceramidase-like enzyme</fullName>
    </submittedName>
</protein>
<comment type="caution">
    <text evidence="2">The sequence shown here is derived from an EMBL/GenBank/DDBJ whole genome shotgun (WGS) entry which is preliminary data.</text>
</comment>
<name>A0A543EDI3_9MICO</name>
<evidence type="ECO:0000259" key="1">
    <source>
        <dbReference type="Pfam" id="PF04734"/>
    </source>
</evidence>
<dbReference type="InterPro" id="IPR031329">
    <property type="entry name" value="NEUT/ALK_ceramidase_N"/>
</dbReference>
<keyword evidence="3" id="KW-1185">Reference proteome</keyword>
<proteinExistence type="predicted"/>
<dbReference type="EMBL" id="VFPE01000007">
    <property type="protein sequence ID" value="TQM19664.1"/>
    <property type="molecule type" value="Genomic_DNA"/>
</dbReference>
<dbReference type="Pfam" id="PF04734">
    <property type="entry name" value="Ceramidase_alk"/>
    <property type="match status" value="1"/>
</dbReference>